<proteinExistence type="predicted"/>
<gene>
    <name evidence="6" type="ORF">GGQ67_001261</name>
</gene>
<dbReference type="PROSITE" id="PS50887">
    <property type="entry name" value="GGDEF"/>
    <property type="match status" value="1"/>
</dbReference>
<dbReference type="SMART" id="SM00052">
    <property type="entry name" value="EAL"/>
    <property type="match status" value="1"/>
</dbReference>
<dbReference type="Proteomes" id="UP000582090">
    <property type="component" value="Unassembled WGS sequence"/>
</dbReference>
<dbReference type="GO" id="GO:0003824">
    <property type="term" value="F:catalytic activity"/>
    <property type="evidence" value="ECO:0007669"/>
    <property type="project" value="UniProtKB-ARBA"/>
</dbReference>
<dbReference type="InterPro" id="IPR043128">
    <property type="entry name" value="Rev_trsase/Diguanyl_cyclase"/>
</dbReference>
<evidence type="ECO:0000259" key="4">
    <source>
        <dbReference type="PROSITE" id="PS50885"/>
    </source>
</evidence>
<dbReference type="PROSITE" id="PS50885">
    <property type="entry name" value="HAMP"/>
    <property type="match status" value="1"/>
</dbReference>
<dbReference type="CDD" id="cd01948">
    <property type="entry name" value="EAL"/>
    <property type="match status" value="1"/>
</dbReference>
<feature type="domain" description="GGDEF" evidence="5">
    <location>
        <begin position="369"/>
        <end position="499"/>
    </location>
</feature>
<dbReference type="InterPro" id="IPR029787">
    <property type="entry name" value="Nucleotide_cyclase"/>
</dbReference>
<comment type="caution">
    <text evidence="6">The sequence shown here is derived from an EMBL/GenBank/DDBJ whole genome shotgun (WGS) entry which is preliminary data.</text>
</comment>
<dbReference type="InterPro" id="IPR035965">
    <property type="entry name" value="PAS-like_dom_sf"/>
</dbReference>
<dbReference type="Pfam" id="PF00990">
    <property type="entry name" value="GGDEF"/>
    <property type="match status" value="1"/>
</dbReference>
<dbReference type="SMART" id="SM00091">
    <property type="entry name" value="PAS"/>
    <property type="match status" value="1"/>
</dbReference>
<dbReference type="PROSITE" id="PS50112">
    <property type="entry name" value="PAS"/>
    <property type="match status" value="1"/>
</dbReference>
<reference evidence="6 7" key="1">
    <citation type="submission" date="2020-08" db="EMBL/GenBank/DDBJ databases">
        <title>Genomic Encyclopedia of Type Strains, Phase IV (KMG-IV): sequencing the most valuable type-strain genomes for metagenomic binning, comparative biology and taxonomic classification.</title>
        <authorList>
            <person name="Goeker M."/>
        </authorList>
    </citation>
    <scope>NUCLEOTIDE SEQUENCE [LARGE SCALE GENOMIC DNA]</scope>
    <source>
        <strain evidence="6 7">DSM 26575</strain>
    </source>
</reference>
<dbReference type="EMBL" id="JACIDW010000002">
    <property type="protein sequence ID" value="MBB3963636.1"/>
    <property type="molecule type" value="Genomic_DNA"/>
</dbReference>
<dbReference type="Pfam" id="PF00563">
    <property type="entry name" value="EAL"/>
    <property type="match status" value="1"/>
</dbReference>
<evidence type="ECO:0000259" key="3">
    <source>
        <dbReference type="PROSITE" id="PS50883"/>
    </source>
</evidence>
<dbReference type="PROSITE" id="PS50883">
    <property type="entry name" value="EAL"/>
    <property type="match status" value="1"/>
</dbReference>
<dbReference type="SMART" id="SM00267">
    <property type="entry name" value="GGDEF"/>
    <property type="match status" value="1"/>
</dbReference>
<dbReference type="Pfam" id="PF13426">
    <property type="entry name" value="PAS_9"/>
    <property type="match status" value="1"/>
</dbReference>
<evidence type="ECO:0000313" key="7">
    <source>
        <dbReference type="Proteomes" id="UP000582090"/>
    </source>
</evidence>
<feature type="domain" description="HAMP" evidence="4">
    <location>
        <begin position="157"/>
        <end position="209"/>
    </location>
</feature>
<dbReference type="CDD" id="cd00130">
    <property type="entry name" value="PAS"/>
    <property type="match status" value="1"/>
</dbReference>
<protein>
    <submittedName>
        <fullName evidence="6">Diguanylate cyclase (GGDEF)-like protein/PAS domain S-box-containing protein</fullName>
    </submittedName>
</protein>
<dbReference type="NCBIfam" id="TIGR00254">
    <property type="entry name" value="GGDEF"/>
    <property type="match status" value="1"/>
</dbReference>
<dbReference type="SUPFAM" id="SSF55785">
    <property type="entry name" value="PYP-like sensor domain (PAS domain)"/>
    <property type="match status" value="1"/>
</dbReference>
<dbReference type="AlphaFoldDB" id="A0A7W6CWG1"/>
<dbReference type="GO" id="GO:0007165">
    <property type="term" value="P:signal transduction"/>
    <property type="evidence" value="ECO:0007669"/>
    <property type="project" value="InterPro"/>
</dbReference>
<dbReference type="NCBIfam" id="TIGR00229">
    <property type="entry name" value="sensory_box"/>
    <property type="match status" value="1"/>
</dbReference>
<dbReference type="InterPro" id="IPR001633">
    <property type="entry name" value="EAL_dom"/>
</dbReference>
<dbReference type="InterPro" id="IPR003660">
    <property type="entry name" value="HAMP_dom"/>
</dbReference>
<sequence>MFAALLLLVTPLFVLFLFLSSERAEKEIRDGISVLLVANAQALAKPLWDLDEDSVTQISAAVVSQGSIVKVQVRDGSGQLDVSQSTIPASYRGGLVEVSRAITYTTLDGPKKLGTISVFYPAPDLFSGLRNEEIIFLSIFVFAVLIVFCAGLIGNRIVLIRPLMRLIAAIEATGQLGSRHHVDWRSNDEMGRLARSFNTMQSKLESEEQELKLAHRRAIDIYNLTPAMLFSLDEDDRITAVSDYWLAATGYKREDIVGNRFADLVTPDTRGAFLERKDDLNGGVTVDVTVKFLCADGCVMDVLILESKAATGGQDFLSLSVMTDVTALKASEARNHKQAITDHLTGLLNRQGFETVLDGKIREADAASQELACLFVDLDRFKWINDNLGHAEGDKALREFVGRLKSKLAPSDVAARLGGDEFAILLPSQDAARRADLMAEMLAAIFDEPFGTDMHLSASVGIAIYPRHADNAAELLQKSDMAMYAKKRDGKNGAQHFDNEMVDHARARAEIESCIEIGLIEDWFEAYLQPIVNLNGRGVAGFEALMRLNHPVKGLMAPAGVINVAEETGKIIRVGNVIMEKAIEHLAALSALPGLENSYLAINFSPLQFEPSLPARLASLLMRHNIRPERIVVEITEAVLMHNNPEIRKIVSDIRQFGCRIALDDFGTGYSSLSYLNRFPVDIIKIDQSFTRSINDANEDIRRKSRTLVESITTLSHKMGCNVIAEGIETEQECHTLCEMGLDYGQGYLFHRPQTVDQLMIRLADAQTLARAS</sequence>
<keyword evidence="1" id="KW-0472">Membrane</keyword>
<dbReference type="CDD" id="cd06225">
    <property type="entry name" value="HAMP"/>
    <property type="match status" value="1"/>
</dbReference>
<accession>A0A7W6CWG1</accession>
<dbReference type="SUPFAM" id="SSF141868">
    <property type="entry name" value="EAL domain-like"/>
    <property type="match status" value="1"/>
</dbReference>
<dbReference type="InterPro" id="IPR000160">
    <property type="entry name" value="GGDEF_dom"/>
</dbReference>
<name>A0A7W6CWG1_9HYPH</name>
<dbReference type="GO" id="GO:0016020">
    <property type="term" value="C:membrane"/>
    <property type="evidence" value="ECO:0007669"/>
    <property type="project" value="InterPro"/>
</dbReference>
<dbReference type="Gene3D" id="3.30.450.20">
    <property type="entry name" value="PAS domain"/>
    <property type="match status" value="1"/>
</dbReference>
<feature type="domain" description="EAL" evidence="3">
    <location>
        <begin position="508"/>
        <end position="767"/>
    </location>
</feature>
<organism evidence="6 7">
    <name type="scientific">Rhizobium metallidurans</name>
    <dbReference type="NCBI Taxonomy" id="1265931"/>
    <lineage>
        <taxon>Bacteria</taxon>
        <taxon>Pseudomonadati</taxon>
        <taxon>Pseudomonadota</taxon>
        <taxon>Alphaproteobacteria</taxon>
        <taxon>Hyphomicrobiales</taxon>
        <taxon>Rhizobiaceae</taxon>
        <taxon>Rhizobium/Agrobacterium group</taxon>
        <taxon>Rhizobium</taxon>
    </lineage>
</organism>
<dbReference type="SMART" id="SM00304">
    <property type="entry name" value="HAMP"/>
    <property type="match status" value="1"/>
</dbReference>
<dbReference type="PANTHER" id="PTHR44757:SF2">
    <property type="entry name" value="BIOFILM ARCHITECTURE MAINTENANCE PROTEIN MBAA"/>
    <property type="match status" value="1"/>
</dbReference>
<dbReference type="SUPFAM" id="SSF158472">
    <property type="entry name" value="HAMP domain-like"/>
    <property type="match status" value="1"/>
</dbReference>
<feature type="domain" description="PAS" evidence="2">
    <location>
        <begin position="214"/>
        <end position="287"/>
    </location>
</feature>
<keyword evidence="1" id="KW-1133">Transmembrane helix</keyword>
<feature type="transmembrane region" description="Helical" evidence="1">
    <location>
        <begin position="134"/>
        <end position="155"/>
    </location>
</feature>
<keyword evidence="7" id="KW-1185">Reference proteome</keyword>
<dbReference type="InterPro" id="IPR035919">
    <property type="entry name" value="EAL_sf"/>
</dbReference>
<dbReference type="Gene3D" id="3.30.70.270">
    <property type="match status" value="1"/>
</dbReference>
<evidence type="ECO:0000313" key="6">
    <source>
        <dbReference type="EMBL" id="MBB3963636.1"/>
    </source>
</evidence>
<dbReference type="CDD" id="cd01949">
    <property type="entry name" value="GGDEF"/>
    <property type="match status" value="1"/>
</dbReference>
<dbReference type="SUPFAM" id="SSF55073">
    <property type="entry name" value="Nucleotide cyclase"/>
    <property type="match status" value="1"/>
</dbReference>
<dbReference type="InterPro" id="IPR052155">
    <property type="entry name" value="Biofilm_reg_signaling"/>
</dbReference>
<dbReference type="FunFam" id="3.30.70.270:FF:000001">
    <property type="entry name" value="Diguanylate cyclase domain protein"/>
    <property type="match status" value="1"/>
</dbReference>
<evidence type="ECO:0000259" key="2">
    <source>
        <dbReference type="PROSITE" id="PS50112"/>
    </source>
</evidence>
<dbReference type="PANTHER" id="PTHR44757">
    <property type="entry name" value="DIGUANYLATE CYCLASE DGCP"/>
    <property type="match status" value="1"/>
</dbReference>
<keyword evidence="1" id="KW-0812">Transmembrane</keyword>
<dbReference type="Gene3D" id="6.10.340.10">
    <property type="match status" value="1"/>
</dbReference>
<dbReference type="Gene3D" id="3.20.20.450">
    <property type="entry name" value="EAL domain"/>
    <property type="match status" value="1"/>
</dbReference>
<evidence type="ECO:0000259" key="5">
    <source>
        <dbReference type="PROSITE" id="PS50887"/>
    </source>
</evidence>
<dbReference type="Pfam" id="PF00672">
    <property type="entry name" value="HAMP"/>
    <property type="match status" value="1"/>
</dbReference>
<evidence type="ECO:0000256" key="1">
    <source>
        <dbReference type="SAM" id="Phobius"/>
    </source>
</evidence>
<dbReference type="InterPro" id="IPR000014">
    <property type="entry name" value="PAS"/>
</dbReference>